<dbReference type="GO" id="GO:0031966">
    <property type="term" value="C:mitochondrial membrane"/>
    <property type="evidence" value="ECO:0007669"/>
    <property type="project" value="TreeGrafter"/>
</dbReference>
<dbReference type="InterPro" id="IPR009724">
    <property type="entry name" value="TMEM70"/>
</dbReference>
<keyword evidence="1" id="KW-0812">Transmembrane</keyword>
<dbReference type="PANTHER" id="PTHR13281">
    <property type="entry name" value="TRANSMEMBRANE PROTEIN 70, MITOCHONDRIAL"/>
    <property type="match status" value="1"/>
</dbReference>
<organism evidence="2 3">
    <name type="scientific">Mycena chlorophos</name>
    <name type="common">Agaric fungus</name>
    <name type="synonym">Agaricus chlorophos</name>
    <dbReference type="NCBI Taxonomy" id="658473"/>
    <lineage>
        <taxon>Eukaryota</taxon>
        <taxon>Fungi</taxon>
        <taxon>Dikarya</taxon>
        <taxon>Basidiomycota</taxon>
        <taxon>Agaricomycotina</taxon>
        <taxon>Agaricomycetes</taxon>
        <taxon>Agaricomycetidae</taxon>
        <taxon>Agaricales</taxon>
        <taxon>Marasmiineae</taxon>
        <taxon>Mycenaceae</taxon>
        <taxon>Mycena</taxon>
    </lineage>
</organism>
<protein>
    <submittedName>
        <fullName evidence="2">Uncharacterized protein</fullName>
    </submittedName>
</protein>
<reference evidence="2" key="1">
    <citation type="submission" date="2020-05" db="EMBL/GenBank/DDBJ databases">
        <title>Mycena genomes resolve the evolution of fungal bioluminescence.</title>
        <authorList>
            <person name="Tsai I.J."/>
        </authorList>
    </citation>
    <scope>NUCLEOTIDE SEQUENCE</scope>
    <source>
        <strain evidence="2">110903Hualien_Pintung</strain>
    </source>
</reference>
<dbReference type="Pfam" id="PF06979">
    <property type="entry name" value="TMEM70"/>
    <property type="match status" value="1"/>
</dbReference>
<keyword evidence="1" id="KW-0472">Membrane</keyword>
<dbReference type="OrthoDB" id="5386199at2759"/>
<dbReference type="AlphaFoldDB" id="A0A8H6TVA4"/>
<dbReference type="Proteomes" id="UP000613580">
    <property type="component" value="Unassembled WGS sequence"/>
</dbReference>
<keyword evidence="3" id="KW-1185">Reference proteome</keyword>
<keyword evidence="1" id="KW-1133">Transmembrane helix</keyword>
<gene>
    <name evidence="2" type="ORF">HMN09_00126100</name>
</gene>
<name>A0A8H6TVA4_MYCCL</name>
<evidence type="ECO:0000313" key="2">
    <source>
        <dbReference type="EMBL" id="KAF7323452.1"/>
    </source>
</evidence>
<evidence type="ECO:0000313" key="3">
    <source>
        <dbReference type="Proteomes" id="UP000613580"/>
    </source>
</evidence>
<dbReference type="GO" id="GO:0033615">
    <property type="term" value="P:mitochondrial proton-transporting ATP synthase complex assembly"/>
    <property type="evidence" value="ECO:0007669"/>
    <property type="project" value="TreeGrafter"/>
</dbReference>
<accession>A0A8H6TVA4</accession>
<feature type="transmembrane region" description="Helical" evidence="1">
    <location>
        <begin position="51"/>
        <end position="70"/>
    </location>
</feature>
<dbReference type="InterPro" id="IPR045325">
    <property type="entry name" value="TMEM70/TMEM186/TMEM223"/>
</dbReference>
<dbReference type="EMBL" id="JACAZE010000001">
    <property type="protein sequence ID" value="KAF7323452.1"/>
    <property type="molecule type" value="Genomic_DNA"/>
</dbReference>
<evidence type="ECO:0000256" key="1">
    <source>
        <dbReference type="SAM" id="Phobius"/>
    </source>
</evidence>
<sequence>MLHRCSHSVFRTRPLSFALFSRRHETTAASVSVQPDKVLYRGPLTNTFRRLKIFSLSSLSLVTTMAPLMFVVESNLPMTARAFLASTALATSGVSTSLIGWAGRSYVTTLRIAKNPKTDRVQEIEATTYTLTLQPRITKIYDPAFTTRCSRPFAKWELLELVLLPSEMRSGSAAPTPGSEEIVAETFDAKGNVVGRWIVRWGEGGEGNCRGEGQIIRYFNVHEELLPPVTEDTSTS</sequence>
<comment type="caution">
    <text evidence="2">The sequence shown here is derived from an EMBL/GenBank/DDBJ whole genome shotgun (WGS) entry which is preliminary data.</text>
</comment>
<dbReference type="PANTHER" id="PTHR13281:SF0">
    <property type="entry name" value="TRANSMEMBRANE PROTEIN 70, MITOCHONDRIAL"/>
    <property type="match status" value="1"/>
</dbReference>
<feature type="transmembrane region" description="Helical" evidence="1">
    <location>
        <begin position="82"/>
        <end position="102"/>
    </location>
</feature>
<proteinExistence type="predicted"/>